<dbReference type="Gene3D" id="2.40.30.10">
    <property type="entry name" value="Translation factors"/>
    <property type="match status" value="1"/>
</dbReference>
<dbReference type="InterPro" id="IPR023574">
    <property type="entry name" value="Ribosomal_uL4_dom_sf"/>
</dbReference>
<evidence type="ECO:0000313" key="13">
    <source>
        <dbReference type="Proteomes" id="UP001201812"/>
    </source>
</evidence>
<feature type="region of interest" description="Disordered" evidence="11">
    <location>
        <begin position="295"/>
        <end position="336"/>
    </location>
</feature>
<evidence type="ECO:0000256" key="2">
    <source>
        <dbReference type="ARBA" id="ARBA00010528"/>
    </source>
</evidence>
<keyword evidence="5 10" id="KW-0689">Ribosomal protein</keyword>
<comment type="caution">
    <text evidence="12">The sequence shown here is derived from an EMBL/GenBank/DDBJ whole genome shotgun (WGS) entry which is preliminary data.</text>
</comment>
<comment type="similarity">
    <text evidence="1 10">Belongs to the universal ribosomal protein uL3 family.</text>
</comment>
<dbReference type="HAMAP" id="MF_01325_B">
    <property type="entry name" value="Ribosomal_uL3_B"/>
    <property type="match status" value="1"/>
</dbReference>
<protein>
    <recommendedName>
        <fullName evidence="8">Large ribosomal subunit protein uL3c</fullName>
    </recommendedName>
    <alternativeName>
        <fullName evidence="9">39S ribosomal protein L3, mitochondrial</fullName>
    </alternativeName>
    <alternativeName>
        <fullName evidence="7">Large ribosomal subunit protein uL3m</fullName>
    </alternativeName>
</protein>
<feature type="compositionally biased region" description="Polar residues" evidence="11">
    <location>
        <begin position="174"/>
        <end position="189"/>
    </location>
</feature>
<dbReference type="EMBL" id="JAKKPZ010000810">
    <property type="protein sequence ID" value="KAI1692191.1"/>
    <property type="molecule type" value="Genomic_DNA"/>
</dbReference>
<evidence type="ECO:0000256" key="1">
    <source>
        <dbReference type="ARBA" id="ARBA00006540"/>
    </source>
</evidence>
<comment type="similarity">
    <text evidence="2">Belongs to the universal ribosomal protein uL4 family.</text>
</comment>
<dbReference type="PANTHER" id="PTHR11229:SF16">
    <property type="entry name" value="LARGE RIBOSOMAL SUBUNIT PROTEIN UL3C"/>
    <property type="match status" value="1"/>
</dbReference>
<dbReference type="GO" id="GO:0022625">
    <property type="term" value="C:cytosolic large ribosomal subunit"/>
    <property type="evidence" value="ECO:0007669"/>
    <property type="project" value="TreeGrafter"/>
</dbReference>
<dbReference type="Gene3D" id="3.40.1370.10">
    <property type="match status" value="2"/>
</dbReference>
<gene>
    <name evidence="12" type="ORF">DdX_21388</name>
</gene>
<dbReference type="InterPro" id="IPR009000">
    <property type="entry name" value="Transl_B-barrel_sf"/>
</dbReference>
<evidence type="ECO:0000256" key="4">
    <source>
        <dbReference type="ARBA" id="ARBA00022884"/>
    </source>
</evidence>
<dbReference type="InterPro" id="IPR019927">
    <property type="entry name" value="Ribosomal_uL3_bac/org-type"/>
</dbReference>
<dbReference type="GO" id="GO:0019843">
    <property type="term" value="F:rRNA binding"/>
    <property type="evidence" value="ECO:0007669"/>
    <property type="project" value="UniProtKB-KW"/>
</dbReference>
<dbReference type="InterPro" id="IPR019926">
    <property type="entry name" value="Ribosomal_uL3_CS"/>
</dbReference>
<feature type="region of interest" description="Disordered" evidence="11">
    <location>
        <begin position="174"/>
        <end position="203"/>
    </location>
</feature>
<dbReference type="GO" id="GO:0003735">
    <property type="term" value="F:structural constituent of ribosome"/>
    <property type="evidence" value="ECO:0007669"/>
    <property type="project" value="InterPro"/>
</dbReference>
<evidence type="ECO:0000256" key="6">
    <source>
        <dbReference type="ARBA" id="ARBA00023274"/>
    </source>
</evidence>
<dbReference type="AlphaFoldDB" id="A0AAD4MEX6"/>
<dbReference type="FunFam" id="2.40.30.10:FF:000004">
    <property type="entry name" value="50S ribosomal protein L3"/>
    <property type="match status" value="1"/>
</dbReference>
<evidence type="ECO:0000256" key="11">
    <source>
        <dbReference type="SAM" id="MobiDB-lite"/>
    </source>
</evidence>
<evidence type="ECO:0000256" key="5">
    <source>
        <dbReference type="ARBA" id="ARBA00022980"/>
    </source>
</evidence>
<evidence type="ECO:0000256" key="7">
    <source>
        <dbReference type="ARBA" id="ARBA00035209"/>
    </source>
</evidence>
<evidence type="ECO:0000256" key="3">
    <source>
        <dbReference type="ARBA" id="ARBA00022730"/>
    </source>
</evidence>
<dbReference type="PANTHER" id="PTHR11229">
    <property type="entry name" value="50S RIBOSOMAL PROTEIN L3"/>
    <property type="match status" value="1"/>
</dbReference>
<sequence length="438" mass="47852">MGAMRAEIYQPSSAAWETRQTLSPIEVAAAKEASILEKTNESEQLPRLLGRKVGMMRLFTDDGDAVPVTVVDVSNNRVTQIKSQETDGYVALQVTFGSRKASRVNKPEAGHLAKAGVEAGEIIQEFRVTADTAGQHKAGGVIPVASVFSVGQKVDVQGTSIGKGYAGTIKRHNMSSQRASHGNSRSHNVPGSIGMAQDPGRVFPGKRMRGPPRRRHPHHANLDVFRIDEARQLLLIKGAIPGAKGSPRSEVMELELLNEQGQAASKYDAPDTVFGREYNEALIHQVVVAYQANARQGTRAQKDREQVKHSTKKPFKQKGTGRARAGMTSSPLRSTRRCTRRHGVHLLAARPRRPSGRGRFDQGRLAQDEAAGSPFQGENLESVLVIAEEVDENLYLASRNLVNVLVVEPRYADPVSLVHYKKVLVTKGAVDKLKEMFA</sequence>
<dbReference type="Pfam" id="PF00573">
    <property type="entry name" value="Ribosomal_L4"/>
    <property type="match status" value="2"/>
</dbReference>
<dbReference type="GO" id="GO:0006412">
    <property type="term" value="P:translation"/>
    <property type="evidence" value="ECO:0007669"/>
    <property type="project" value="InterPro"/>
</dbReference>
<dbReference type="NCBIfam" id="TIGR03625">
    <property type="entry name" value="L3_bact"/>
    <property type="match status" value="1"/>
</dbReference>
<reference evidence="12" key="1">
    <citation type="submission" date="2022-01" db="EMBL/GenBank/DDBJ databases">
        <title>Genome Sequence Resource for Two Populations of Ditylenchus destructor, the Migratory Endoparasitic Phytonematode.</title>
        <authorList>
            <person name="Zhang H."/>
            <person name="Lin R."/>
            <person name="Xie B."/>
        </authorList>
    </citation>
    <scope>NUCLEOTIDE SEQUENCE</scope>
    <source>
        <strain evidence="12">BazhouSP</strain>
    </source>
</reference>
<keyword evidence="6 10" id="KW-0687">Ribonucleoprotein</keyword>
<dbReference type="Proteomes" id="UP001201812">
    <property type="component" value="Unassembled WGS sequence"/>
</dbReference>
<evidence type="ECO:0000256" key="9">
    <source>
        <dbReference type="ARBA" id="ARBA00035396"/>
    </source>
</evidence>
<keyword evidence="3" id="KW-0699">rRNA-binding</keyword>
<organism evidence="12 13">
    <name type="scientific">Ditylenchus destructor</name>
    <dbReference type="NCBI Taxonomy" id="166010"/>
    <lineage>
        <taxon>Eukaryota</taxon>
        <taxon>Metazoa</taxon>
        <taxon>Ecdysozoa</taxon>
        <taxon>Nematoda</taxon>
        <taxon>Chromadorea</taxon>
        <taxon>Rhabditida</taxon>
        <taxon>Tylenchina</taxon>
        <taxon>Tylenchomorpha</taxon>
        <taxon>Sphaerularioidea</taxon>
        <taxon>Anguinidae</taxon>
        <taxon>Anguininae</taxon>
        <taxon>Ditylenchus</taxon>
    </lineage>
</organism>
<dbReference type="InterPro" id="IPR000597">
    <property type="entry name" value="Ribosomal_uL3"/>
</dbReference>
<dbReference type="InterPro" id="IPR002136">
    <property type="entry name" value="Ribosomal_uL4"/>
</dbReference>
<feature type="compositionally biased region" description="Basic residues" evidence="11">
    <location>
        <begin position="309"/>
        <end position="321"/>
    </location>
</feature>
<dbReference type="SUPFAM" id="SSF50447">
    <property type="entry name" value="Translation proteins"/>
    <property type="match status" value="1"/>
</dbReference>
<proteinExistence type="inferred from homology"/>
<dbReference type="SUPFAM" id="SSF52166">
    <property type="entry name" value="Ribosomal protein L4"/>
    <property type="match status" value="1"/>
</dbReference>
<evidence type="ECO:0000256" key="10">
    <source>
        <dbReference type="RuleBase" id="RU003905"/>
    </source>
</evidence>
<dbReference type="Gene3D" id="3.30.160.810">
    <property type="match status" value="1"/>
</dbReference>
<keyword evidence="4" id="KW-0694">RNA-binding</keyword>
<dbReference type="Pfam" id="PF00297">
    <property type="entry name" value="Ribosomal_L3"/>
    <property type="match status" value="1"/>
</dbReference>
<evidence type="ECO:0000313" key="12">
    <source>
        <dbReference type="EMBL" id="KAI1692191.1"/>
    </source>
</evidence>
<keyword evidence="13" id="KW-1185">Reference proteome</keyword>
<accession>A0AAD4MEX6</accession>
<dbReference type="FunFam" id="3.30.160.810:FF:000001">
    <property type="entry name" value="50S ribosomal protein L3"/>
    <property type="match status" value="1"/>
</dbReference>
<name>A0AAD4MEX6_9BILA</name>
<evidence type="ECO:0000256" key="8">
    <source>
        <dbReference type="ARBA" id="ARBA00035213"/>
    </source>
</evidence>
<dbReference type="PROSITE" id="PS00474">
    <property type="entry name" value="RIBOSOMAL_L3"/>
    <property type="match status" value="1"/>
</dbReference>